<evidence type="ECO:0000313" key="2">
    <source>
        <dbReference type="Ensembl" id="ENSMNEP00000001428.1"/>
    </source>
</evidence>
<evidence type="ECO:0000313" key="3">
    <source>
        <dbReference type="Proteomes" id="UP000233120"/>
    </source>
</evidence>
<sequence>MGTGGYKINGAGITITRRQVGKLNVVRKFVRAPTGVSPEVLQGTTIPLPQPGHSSNGLGMGNMSGRDFPSHWSRLSIQAEGKETFGKGALRMAALKRCRQC</sequence>
<evidence type="ECO:0000256" key="1">
    <source>
        <dbReference type="SAM" id="MobiDB-lite"/>
    </source>
</evidence>
<dbReference type="GeneTree" id="ENSGT00910000147417"/>
<dbReference type="Ensembl" id="ENSMNET00000006980.1">
    <property type="protein sequence ID" value="ENSMNEP00000001428.1"/>
    <property type="gene ID" value="ENSMNEG00000006404.1"/>
</dbReference>
<name>A0A2K6AQK4_MACNE</name>
<feature type="region of interest" description="Disordered" evidence="1">
    <location>
        <begin position="40"/>
        <end position="65"/>
    </location>
</feature>
<reference evidence="2" key="1">
    <citation type="submission" date="2025-08" db="UniProtKB">
        <authorList>
            <consortium name="Ensembl"/>
        </authorList>
    </citation>
    <scope>IDENTIFICATION</scope>
</reference>
<protein>
    <submittedName>
        <fullName evidence="2">Uncharacterized protein</fullName>
    </submittedName>
</protein>
<proteinExistence type="predicted"/>
<dbReference type="Proteomes" id="UP000233120">
    <property type="component" value="Unassembled WGS sequence"/>
</dbReference>
<accession>A0A2K6AQK4</accession>
<dbReference type="Bgee" id="ENSMNEG00000006404">
    <property type="expression patterns" value="Expressed in temporal lobe and 1 other cell type or tissue"/>
</dbReference>
<feature type="compositionally biased region" description="Low complexity" evidence="1">
    <location>
        <begin position="52"/>
        <end position="65"/>
    </location>
</feature>
<dbReference type="OMA" id="QPGHSPN"/>
<organism evidence="2 3">
    <name type="scientific">Macaca nemestrina</name>
    <name type="common">Pig-tailed macaque</name>
    <dbReference type="NCBI Taxonomy" id="9545"/>
    <lineage>
        <taxon>Eukaryota</taxon>
        <taxon>Metazoa</taxon>
        <taxon>Chordata</taxon>
        <taxon>Craniata</taxon>
        <taxon>Vertebrata</taxon>
        <taxon>Euteleostomi</taxon>
        <taxon>Mammalia</taxon>
        <taxon>Eutheria</taxon>
        <taxon>Euarchontoglires</taxon>
        <taxon>Primates</taxon>
        <taxon>Haplorrhini</taxon>
        <taxon>Catarrhini</taxon>
        <taxon>Cercopithecidae</taxon>
        <taxon>Cercopithecinae</taxon>
        <taxon>Macaca</taxon>
    </lineage>
</organism>
<reference evidence="2" key="2">
    <citation type="submission" date="2025-09" db="UniProtKB">
        <authorList>
            <consortium name="Ensembl"/>
        </authorList>
    </citation>
    <scope>IDENTIFICATION</scope>
</reference>
<dbReference type="AlphaFoldDB" id="A0A2K6AQK4"/>
<keyword evidence="3" id="KW-1185">Reference proteome</keyword>